<protein>
    <submittedName>
        <fullName evidence="3">ClpX C4-type zinc finger protein</fullName>
    </submittedName>
</protein>
<feature type="domain" description="ClpX-type ZB" evidence="2">
    <location>
        <begin position="56"/>
        <end position="111"/>
    </location>
</feature>
<name>A0ABZ0QRU7_9FIRM</name>
<gene>
    <name evidence="3" type="ORF">Q5761_03625</name>
</gene>
<proteinExistence type="inferred from homology"/>
<feature type="binding site" evidence="1">
    <location>
        <position position="8"/>
    </location>
    <ligand>
        <name>Zn(2+)</name>
        <dbReference type="ChEBI" id="CHEBI:29105"/>
    </ligand>
</feature>
<sequence>MIDRLKSCSFCGKTEAKVKLISAPDDYDLEMNICSECVEECIHIIDGKITAGKLFRSATVDTTEERSTNCSLCFKSPKQAGMLLTNGTLFICNECISLCKMVLDEESKNRAGK</sequence>
<evidence type="ECO:0000259" key="2">
    <source>
        <dbReference type="PROSITE" id="PS51902"/>
    </source>
</evidence>
<feature type="binding site" evidence="1">
    <location>
        <position position="92"/>
    </location>
    <ligand>
        <name>Zn(2+)</name>
        <dbReference type="ChEBI" id="CHEBI:29105"/>
    </ligand>
</feature>
<feature type="binding site" evidence="1">
    <location>
        <position position="11"/>
    </location>
    <ligand>
        <name>Zn(2+)</name>
        <dbReference type="ChEBI" id="CHEBI:29105"/>
    </ligand>
</feature>
<evidence type="ECO:0000256" key="1">
    <source>
        <dbReference type="PROSITE-ProRule" id="PRU01250"/>
    </source>
</evidence>
<comment type="similarity">
    <text evidence="1">Belongs to the ClpX chaperone family.</text>
</comment>
<dbReference type="Proteomes" id="UP001304683">
    <property type="component" value="Chromosome"/>
</dbReference>
<feature type="binding site" evidence="1">
    <location>
        <position position="95"/>
    </location>
    <ligand>
        <name>Zn(2+)</name>
        <dbReference type="ChEBI" id="CHEBI:29105"/>
    </ligand>
</feature>
<feature type="binding site" evidence="1">
    <location>
        <position position="70"/>
    </location>
    <ligand>
        <name>Zn(2+)</name>
        <dbReference type="ChEBI" id="CHEBI:29105"/>
    </ligand>
</feature>
<dbReference type="Pfam" id="PF06689">
    <property type="entry name" value="zf-C4_ClpX"/>
    <property type="match status" value="2"/>
</dbReference>
<dbReference type="PROSITE" id="PS51902">
    <property type="entry name" value="CLPX_ZB"/>
    <property type="match status" value="2"/>
</dbReference>
<organism evidence="3 4">
    <name type="scientific">Thermaerobacter composti</name>
    <dbReference type="NCBI Taxonomy" id="554949"/>
    <lineage>
        <taxon>Bacteria</taxon>
        <taxon>Bacillati</taxon>
        <taxon>Bacillota</taxon>
        <taxon>Clostridia</taxon>
        <taxon>Eubacteriales</taxon>
        <taxon>Clostridiales Family XVII. Incertae Sedis</taxon>
        <taxon>Thermaerobacter</taxon>
    </lineage>
</organism>
<keyword evidence="1" id="KW-0479">Metal-binding</keyword>
<dbReference type="Gene3D" id="6.20.220.10">
    <property type="entry name" value="ClpX chaperone, C4-type zinc finger domain"/>
    <property type="match status" value="2"/>
</dbReference>
<feature type="binding site" evidence="1">
    <location>
        <position position="73"/>
    </location>
    <ligand>
        <name>Zn(2+)</name>
        <dbReference type="ChEBI" id="CHEBI:29105"/>
    </ligand>
</feature>
<dbReference type="RefSeq" id="WP_318751251.1">
    <property type="nucleotide sequence ID" value="NZ_CP132508.1"/>
</dbReference>
<feature type="binding site" evidence="1">
    <location>
        <position position="34"/>
    </location>
    <ligand>
        <name>Zn(2+)</name>
        <dbReference type="ChEBI" id="CHEBI:29105"/>
    </ligand>
</feature>
<keyword evidence="4" id="KW-1185">Reference proteome</keyword>
<evidence type="ECO:0000313" key="3">
    <source>
        <dbReference type="EMBL" id="WPD19763.1"/>
    </source>
</evidence>
<dbReference type="InterPro" id="IPR038366">
    <property type="entry name" value="Znf_CppX_C4_sf"/>
</dbReference>
<reference evidence="3 4" key="1">
    <citation type="submission" date="2023-08" db="EMBL/GenBank/DDBJ databases">
        <title>Genome sequence of Thermaerobacter compostii strain Ins1, a spore-forming filamentous bacterium isolated from a deep geothermal reservoir.</title>
        <authorList>
            <person name="Bregnard D."/>
            <person name="Gonzalez D."/>
            <person name="Junier P."/>
        </authorList>
    </citation>
    <scope>NUCLEOTIDE SEQUENCE [LARGE SCALE GENOMIC DNA]</scope>
    <source>
        <strain evidence="3 4">Ins1</strain>
    </source>
</reference>
<dbReference type="SMART" id="SM00994">
    <property type="entry name" value="zf-C4_ClpX"/>
    <property type="match status" value="2"/>
</dbReference>
<keyword evidence="1" id="KW-0143">Chaperone</keyword>
<keyword evidence="1" id="KW-0862">Zinc</keyword>
<dbReference type="InterPro" id="IPR010603">
    <property type="entry name" value="Znf_CppX_C4"/>
</dbReference>
<feature type="domain" description="ClpX-type ZB" evidence="2">
    <location>
        <begin position="1"/>
        <end position="53"/>
    </location>
</feature>
<feature type="binding site" evidence="1">
    <location>
        <position position="37"/>
    </location>
    <ligand>
        <name>Zn(2+)</name>
        <dbReference type="ChEBI" id="CHEBI:29105"/>
    </ligand>
</feature>
<dbReference type="InterPro" id="IPR059188">
    <property type="entry name" value="Znf_CLPX-like"/>
</dbReference>
<evidence type="ECO:0000313" key="4">
    <source>
        <dbReference type="Proteomes" id="UP001304683"/>
    </source>
</evidence>
<dbReference type="EMBL" id="CP132508">
    <property type="protein sequence ID" value="WPD19763.1"/>
    <property type="molecule type" value="Genomic_DNA"/>
</dbReference>
<accession>A0ABZ0QRU7</accession>